<dbReference type="Gene3D" id="3.10.20.90">
    <property type="entry name" value="Phosphatidylinositol 3-kinase Catalytic Subunit, Chain A, domain 1"/>
    <property type="match status" value="1"/>
</dbReference>
<name>A0A426ZFP2_ENSVE</name>
<sequence length="125" mass="14027">MQSGSKTEENVGYSSITAKKAQLQSMLSALLDDPILSDVPKKPTLADVDTLINLELGSAMKISVTKMDNTSFGMWYRLQVPLILVLGFRRHVWANFCLAHHNEKLIDDNCMLTEYGIHNNSKVIF</sequence>
<gene>
    <name evidence="2" type="ORF">B296_00043204</name>
</gene>
<dbReference type="EMBL" id="AMZH03006858">
    <property type="protein sequence ID" value="RRT62771.1"/>
    <property type="molecule type" value="Genomic_DNA"/>
</dbReference>
<protein>
    <recommendedName>
        <fullName evidence="1">SNRNP25 ubiquitin-like domain-containing protein</fullName>
    </recommendedName>
</protein>
<dbReference type="PANTHER" id="PTHR14942:SF0">
    <property type="entry name" value="U11_U12 SMALL NUCLEAR RIBONUCLEOPROTEIN 25 KDA PROTEIN"/>
    <property type="match status" value="1"/>
</dbReference>
<evidence type="ECO:0000259" key="1">
    <source>
        <dbReference type="Pfam" id="PF18036"/>
    </source>
</evidence>
<dbReference type="Pfam" id="PF18036">
    <property type="entry name" value="Ubiquitin_4"/>
    <property type="match status" value="1"/>
</dbReference>
<feature type="domain" description="SNRNP25 ubiquitin-like" evidence="1">
    <location>
        <begin position="90"/>
        <end position="125"/>
    </location>
</feature>
<dbReference type="SUPFAM" id="SSF54236">
    <property type="entry name" value="Ubiquitin-like"/>
    <property type="match status" value="1"/>
</dbReference>
<evidence type="ECO:0000313" key="2">
    <source>
        <dbReference type="EMBL" id="RRT62771.1"/>
    </source>
</evidence>
<reference evidence="2 3" key="1">
    <citation type="journal article" date="2014" name="Agronomy (Basel)">
        <title>A Draft Genome Sequence for Ensete ventricosum, the Drought-Tolerant Tree Against Hunger.</title>
        <authorList>
            <person name="Harrison J."/>
            <person name="Moore K.A."/>
            <person name="Paszkiewicz K."/>
            <person name="Jones T."/>
            <person name="Grant M."/>
            <person name="Ambacheew D."/>
            <person name="Muzemil S."/>
            <person name="Studholme D.J."/>
        </authorList>
    </citation>
    <scope>NUCLEOTIDE SEQUENCE [LARGE SCALE GENOMIC DNA]</scope>
</reference>
<dbReference type="GO" id="GO:0000398">
    <property type="term" value="P:mRNA splicing, via spliceosome"/>
    <property type="evidence" value="ECO:0007669"/>
    <property type="project" value="InterPro"/>
</dbReference>
<dbReference type="InterPro" id="IPR039690">
    <property type="entry name" value="SNRNP25"/>
</dbReference>
<evidence type="ECO:0000313" key="3">
    <source>
        <dbReference type="Proteomes" id="UP000287651"/>
    </source>
</evidence>
<comment type="caution">
    <text evidence="2">The sequence shown here is derived from an EMBL/GenBank/DDBJ whole genome shotgun (WGS) entry which is preliminary data.</text>
</comment>
<dbReference type="PANTHER" id="PTHR14942">
    <property type="entry name" value="U11/U12 SMALL NUCLEAR RIBONUCLEOPROTEIN 25 KDA PROTEIN"/>
    <property type="match status" value="1"/>
</dbReference>
<organism evidence="2 3">
    <name type="scientific">Ensete ventricosum</name>
    <name type="common">Abyssinian banana</name>
    <name type="synonym">Musa ensete</name>
    <dbReference type="NCBI Taxonomy" id="4639"/>
    <lineage>
        <taxon>Eukaryota</taxon>
        <taxon>Viridiplantae</taxon>
        <taxon>Streptophyta</taxon>
        <taxon>Embryophyta</taxon>
        <taxon>Tracheophyta</taxon>
        <taxon>Spermatophyta</taxon>
        <taxon>Magnoliopsida</taxon>
        <taxon>Liliopsida</taxon>
        <taxon>Zingiberales</taxon>
        <taxon>Musaceae</taxon>
        <taxon>Ensete</taxon>
    </lineage>
</organism>
<accession>A0A426ZFP2</accession>
<dbReference type="AlphaFoldDB" id="A0A426ZFP2"/>
<dbReference type="InterPro" id="IPR040610">
    <property type="entry name" value="SNRNP25_ubiquitin"/>
</dbReference>
<dbReference type="InterPro" id="IPR029071">
    <property type="entry name" value="Ubiquitin-like_domsf"/>
</dbReference>
<proteinExistence type="predicted"/>
<dbReference type="Proteomes" id="UP000287651">
    <property type="component" value="Unassembled WGS sequence"/>
</dbReference>